<dbReference type="GeneID" id="20675937"/>
<accession>W4KCT6</accession>
<dbReference type="Proteomes" id="UP000030671">
    <property type="component" value="Unassembled WGS sequence"/>
</dbReference>
<keyword evidence="1" id="KW-0732">Signal</keyword>
<dbReference type="AlphaFoldDB" id="W4KCT6"/>
<gene>
    <name evidence="2" type="ORF">HETIRDRAFT_449337</name>
</gene>
<keyword evidence="3" id="KW-1185">Reference proteome</keyword>
<feature type="signal peptide" evidence="1">
    <location>
        <begin position="1"/>
        <end position="18"/>
    </location>
</feature>
<protein>
    <submittedName>
        <fullName evidence="2">Uncharacterized protein</fullName>
    </submittedName>
</protein>
<dbReference type="HOGENOM" id="CLU_1115868_0_0_1"/>
<reference evidence="2 3" key="1">
    <citation type="journal article" date="2012" name="New Phytol.">
        <title>Insight into trade-off between wood decay and parasitism from the genome of a fungal forest pathogen.</title>
        <authorList>
            <person name="Olson A."/>
            <person name="Aerts A."/>
            <person name="Asiegbu F."/>
            <person name="Belbahri L."/>
            <person name="Bouzid O."/>
            <person name="Broberg A."/>
            <person name="Canback B."/>
            <person name="Coutinho P.M."/>
            <person name="Cullen D."/>
            <person name="Dalman K."/>
            <person name="Deflorio G."/>
            <person name="van Diepen L.T."/>
            <person name="Dunand C."/>
            <person name="Duplessis S."/>
            <person name="Durling M."/>
            <person name="Gonthier P."/>
            <person name="Grimwood J."/>
            <person name="Fossdal C.G."/>
            <person name="Hansson D."/>
            <person name="Henrissat B."/>
            <person name="Hietala A."/>
            <person name="Himmelstrand K."/>
            <person name="Hoffmeister D."/>
            <person name="Hogberg N."/>
            <person name="James T.Y."/>
            <person name="Karlsson M."/>
            <person name="Kohler A."/>
            <person name="Kues U."/>
            <person name="Lee Y.H."/>
            <person name="Lin Y.C."/>
            <person name="Lind M."/>
            <person name="Lindquist E."/>
            <person name="Lombard V."/>
            <person name="Lucas S."/>
            <person name="Lunden K."/>
            <person name="Morin E."/>
            <person name="Murat C."/>
            <person name="Park J."/>
            <person name="Raffaello T."/>
            <person name="Rouze P."/>
            <person name="Salamov A."/>
            <person name="Schmutz J."/>
            <person name="Solheim H."/>
            <person name="Stahlberg J."/>
            <person name="Velez H."/>
            <person name="de Vries R.P."/>
            <person name="Wiebenga A."/>
            <person name="Woodward S."/>
            <person name="Yakovlev I."/>
            <person name="Garbelotto M."/>
            <person name="Martin F."/>
            <person name="Grigoriev I.V."/>
            <person name="Stenlid J."/>
        </authorList>
    </citation>
    <scope>NUCLEOTIDE SEQUENCE [LARGE SCALE GENOMIC DNA]</scope>
    <source>
        <strain evidence="2 3">TC 32-1</strain>
    </source>
</reference>
<dbReference type="EMBL" id="KI925456">
    <property type="protein sequence ID" value="ETW83672.1"/>
    <property type="molecule type" value="Genomic_DNA"/>
</dbReference>
<feature type="chain" id="PRO_5004844158" evidence="1">
    <location>
        <begin position="19"/>
        <end position="281"/>
    </location>
</feature>
<evidence type="ECO:0000313" key="2">
    <source>
        <dbReference type="EMBL" id="ETW83672.1"/>
    </source>
</evidence>
<proteinExistence type="predicted"/>
<dbReference type="InParanoid" id="W4KCT6"/>
<evidence type="ECO:0000313" key="3">
    <source>
        <dbReference type="Proteomes" id="UP000030671"/>
    </source>
</evidence>
<evidence type="ECO:0000256" key="1">
    <source>
        <dbReference type="SAM" id="SignalP"/>
    </source>
</evidence>
<organism evidence="2 3">
    <name type="scientific">Heterobasidion irregulare (strain TC 32-1)</name>
    <dbReference type="NCBI Taxonomy" id="747525"/>
    <lineage>
        <taxon>Eukaryota</taxon>
        <taxon>Fungi</taxon>
        <taxon>Dikarya</taxon>
        <taxon>Basidiomycota</taxon>
        <taxon>Agaricomycotina</taxon>
        <taxon>Agaricomycetes</taxon>
        <taxon>Russulales</taxon>
        <taxon>Bondarzewiaceae</taxon>
        <taxon>Heterobasidion</taxon>
        <taxon>Heterobasidion annosum species complex</taxon>
    </lineage>
</organism>
<dbReference type="KEGG" id="hir:HETIRDRAFT_449337"/>
<name>W4KCT6_HETIT</name>
<dbReference type="OrthoDB" id="2797250at2759"/>
<dbReference type="STRING" id="747525.W4KCT6"/>
<sequence>MFPYKTLYILALVAITNAVPITVHNYALTPTSPPACVAKASQSLTATPTSIAVPQSTGASDDCSGYDDDDGAYNTSTSGYYARNIGGLPRIPKFNMTVVDVVTQLQRSSVMRAPLLRRAHKVIITRIAQPDLPQVAQEWQDLCLASGGDIFTNDPCVKLAGEDGINALLAGDDPCAQQDNADAMIDFANSANITNRDALVANAVAYRKHPRNALNINGIVPSTPFCQKAPRNPELQGLVNAQLDGVDLGLFGGPKFPIVAFGASGTCPFGQTPDVSTCSCN</sequence>
<dbReference type="RefSeq" id="XP_009543439.1">
    <property type="nucleotide sequence ID" value="XM_009545144.1"/>
</dbReference>